<comment type="subunit">
    <text evidence="4">The accessory proteins ExbB and ExbD seem to form a complex with TonB.</text>
</comment>
<comment type="similarity">
    <text evidence="3 12">Belongs to the ExbD/TolR family.</text>
</comment>
<keyword evidence="5 12" id="KW-0813">Transport</keyword>
<evidence type="ECO:0000256" key="8">
    <source>
        <dbReference type="ARBA" id="ARBA00022692"/>
    </source>
</evidence>
<gene>
    <name evidence="14" type="ORF">GCM10010990_04380</name>
</gene>
<keyword evidence="11 13" id="KW-0472">Membrane</keyword>
<evidence type="ECO:0000313" key="15">
    <source>
        <dbReference type="Proteomes" id="UP000612349"/>
    </source>
</evidence>
<evidence type="ECO:0000256" key="12">
    <source>
        <dbReference type="RuleBase" id="RU003879"/>
    </source>
</evidence>
<reference evidence="14" key="2">
    <citation type="submission" date="2020-09" db="EMBL/GenBank/DDBJ databases">
        <authorList>
            <person name="Sun Q."/>
            <person name="Zhou Y."/>
        </authorList>
    </citation>
    <scope>NUCLEOTIDE SEQUENCE</scope>
    <source>
        <strain evidence="14">CGMCC 1.15360</strain>
    </source>
</reference>
<evidence type="ECO:0000256" key="10">
    <source>
        <dbReference type="ARBA" id="ARBA00022989"/>
    </source>
</evidence>
<reference evidence="14" key="1">
    <citation type="journal article" date="2014" name="Int. J. Syst. Evol. Microbiol.">
        <title>Complete genome sequence of Corynebacterium casei LMG S-19264T (=DSM 44701T), isolated from a smear-ripened cheese.</title>
        <authorList>
            <consortium name="US DOE Joint Genome Institute (JGI-PGF)"/>
            <person name="Walter F."/>
            <person name="Albersmeier A."/>
            <person name="Kalinowski J."/>
            <person name="Ruckert C."/>
        </authorList>
    </citation>
    <scope>NUCLEOTIDE SEQUENCE</scope>
    <source>
        <strain evidence="14">CGMCC 1.15360</strain>
    </source>
</reference>
<dbReference type="PANTHER" id="PTHR30558">
    <property type="entry name" value="EXBD MEMBRANE COMPONENT OF PMF-DRIVEN MACROMOLECULE IMPORT SYSTEM"/>
    <property type="match status" value="1"/>
</dbReference>
<dbReference type="RefSeq" id="WP_066772892.1">
    <property type="nucleotide sequence ID" value="NZ_BMIP01000001.1"/>
</dbReference>
<dbReference type="PANTHER" id="PTHR30558:SF12">
    <property type="entry name" value="BIOPOLYMER TRANSPORT PROTEIN EXBD"/>
    <property type="match status" value="1"/>
</dbReference>
<keyword evidence="15" id="KW-1185">Reference proteome</keyword>
<keyword evidence="9 12" id="KW-0653">Protein transport</keyword>
<feature type="transmembrane region" description="Helical" evidence="13">
    <location>
        <begin position="21"/>
        <end position="43"/>
    </location>
</feature>
<accession>A0A916YRK8</accession>
<keyword evidence="6" id="KW-1003">Cell membrane</keyword>
<evidence type="ECO:0000256" key="2">
    <source>
        <dbReference type="ARBA" id="ARBA00004249"/>
    </source>
</evidence>
<evidence type="ECO:0000256" key="6">
    <source>
        <dbReference type="ARBA" id="ARBA00022475"/>
    </source>
</evidence>
<dbReference type="OrthoDB" id="9798629at2"/>
<name>A0A916YRK8_9SPHN</name>
<keyword evidence="8 12" id="KW-0812">Transmembrane</keyword>
<dbReference type="AlphaFoldDB" id="A0A916YRK8"/>
<evidence type="ECO:0000256" key="5">
    <source>
        <dbReference type="ARBA" id="ARBA00022448"/>
    </source>
</evidence>
<evidence type="ECO:0000256" key="4">
    <source>
        <dbReference type="ARBA" id="ARBA00011471"/>
    </source>
</evidence>
<organism evidence="14 15">
    <name type="scientific">Croceicoccus mobilis</name>
    <dbReference type="NCBI Taxonomy" id="1703339"/>
    <lineage>
        <taxon>Bacteria</taxon>
        <taxon>Pseudomonadati</taxon>
        <taxon>Pseudomonadota</taxon>
        <taxon>Alphaproteobacteria</taxon>
        <taxon>Sphingomonadales</taxon>
        <taxon>Erythrobacteraceae</taxon>
        <taxon>Croceicoccus</taxon>
    </lineage>
</organism>
<evidence type="ECO:0000313" key="14">
    <source>
        <dbReference type="EMBL" id="GGD58183.1"/>
    </source>
</evidence>
<dbReference type="EMBL" id="BMIP01000001">
    <property type="protein sequence ID" value="GGD58183.1"/>
    <property type="molecule type" value="Genomic_DNA"/>
</dbReference>
<comment type="subcellular location">
    <subcellularLocation>
        <location evidence="2">Cell inner membrane</location>
        <topology evidence="2">Single-pass type II membrane protein</topology>
    </subcellularLocation>
    <subcellularLocation>
        <location evidence="12">Cell membrane</location>
        <topology evidence="12">Single-pass type II membrane protein</topology>
    </subcellularLocation>
</comment>
<dbReference type="GO" id="GO:0005886">
    <property type="term" value="C:plasma membrane"/>
    <property type="evidence" value="ECO:0007669"/>
    <property type="project" value="UniProtKB-SubCell"/>
</dbReference>
<evidence type="ECO:0000256" key="9">
    <source>
        <dbReference type="ARBA" id="ARBA00022927"/>
    </source>
</evidence>
<comment type="function">
    <text evidence="1">Involved in the TonB-dependent energy-dependent transport of various receptor-bound substrates.</text>
</comment>
<proteinExistence type="inferred from homology"/>
<keyword evidence="10 13" id="KW-1133">Transmembrane helix</keyword>
<dbReference type="GO" id="GO:0015031">
    <property type="term" value="P:protein transport"/>
    <property type="evidence" value="ECO:0007669"/>
    <property type="project" value="UniProtKB-KW"/>
</dbReference>
<evidence type="ECO:0000256" key="13">
    <source>
        <dbReference type="SAM" id="Phobius"/>
    </source>
</evidence>
<evidence type="ECO:0000256" key="1">
    <source>
        <dbReference type="ARBA" id="ARBA00003540"/>
    </source>
</evidence>
<dbReference type="Pfam" id="PF02472">
    <property type="entry name" value="ExbD"/>
    <property type="match status" value="1"/>
</dbReference>
<sequence length="155" mass="16922">MAMSGGKDDGSPMMEMNTTPLIDVMLVLLIMFIITIPVATHAVNIDLPAPSDSPSDTVIDPVKNKVIITRDDEILWNGTPQTQGELLNTIQQSLLLPVEPELQFEPEEFASYDTTAQVLKIIKGSGATKFGFVGNERYRIFDSGPKEVNATQSAQ</sequence>
<comment type="caution">
    <text evidence="14">The sequence shown here is derived from an EMBL/GenBank/DDBJ whole genome shotgun (WGS) entry which is preliminary data.</text>
</comment>
<dbReference type="GO" id="GO:0022857">
    <property type="term" value="F:transmembrane transporter activity"/>
    <property type="evidence" value="ECO:0007669"/>
    <property type="project" value="InterPro"/>
</dbReference>
<evidence type="ECO:0000256" key="11">
    <source>
        <dbReference type="ARBA" id="ARBA00023136"/>
    </source>
</evidence>
<evidence type="ECO:0000256" key="3">
    <source>
        <dbReference type="ARBA" id="ARBA00005811"/>
    </source>
</evidence>
<protein>
    <submittedName>
        <fullName evidence="14">Biopolymer transporter ExbD</fullName>
    </submittedName>
</protein>
<evidence type="ECO:0000256" key="7">
    <source>
        <dbReference type="ARBA" id="ARBA00022519"/>
    </source>
</evidence>
<keyword evidence="7" id="KW-0997">Cell inner membrane</keyword>
<dbReference type="InterPro" id="IPR003400">
    <property type="entry name" value="ExbD"/>
</dbReference>
<dbReference type="Proteomes" id="UP000612349">
    <property type="component" value="Unassembled WGS sequence"/>
</dbReference>